<feature type="compositionally biased region" description="Basic residues" evidence="1">
    <location>
        <begin position="228"/>
        <end position="237"/>
    </location>
</feature>
<dbReference type="PANTHER" id="PTHR44743:SF5">
    <property type="entry name" value="CHAPERONE DNAJ-DOMAIN SUPERFAMILY PROTEIN"/>
    <property type="match status" value="1"/>
</dbReference>
<evidence type="ECO:0000256" key="1">
    <source>
        <dbReference type="SAM" id="MobiDB-lite"/>
    </source>
</evidence>
<organism evidence="3 4">
    <name type="scientific">Rhynchospora breviuscula</name>
    <dbReference type="NCBI Taxonomy" id="2022672"/>
    <lineage>
        <taxon>Eukaryota</taxon>
        <taxon>Viridiplantae</taxon>
        <taxon>Streptophyta</taxon>
        <taxon>Embryophyta</taxon>
        <taxon>Tracheophyta</taxon>
        <taxon>Spermatophyta</taxon>
        <taxon>Magnoliopsida</taxon>
        <taxon>Liliopsida</taxon>
        <taxon>Poales</taxon>
        <taxon>Cyperaceae</taxon>
        <taxon>Cyperoideae</taxon>
        <taxon>Rhynchosporeae</taxon>
        <taxon>Rhynchospora</taxon>
    </lineage>
</organism>
<dbReference type="SUPFAM" id="SSF46565">
    <property type="entry name" value="Chaperone J-domain"/>
    <property type="match status" value="1"/>
</dbReference>
<dbReference type="Proteomes" id="UP001151287">
    <property type="component" value="Unassembled WGS sequence"/>
</dbReference>
<dbReference type="PRINTS" id="PR00625">
    <property type="entry name" value="JDOMAIN"/>
</dbReference>
<dbReference type="Gene3D" id="1.10.287.110">
    <property type="entry name" value="DnaJ domain"/>
    <property type="match status" value="1"/>
</dbReference>
<dbReference type="PANTHER" id="PTHR44743">
    <property type="entry name" value="PUTATIVE, EXPRESSED-RELATED"/>
    <property type="match status" value="1"/>
</dbReference>
<dbReference type="GO" id="GO:0005783">
    <property type="term" value="C:endoplasmic reticulum"/>
    <property type="evidence" value="ECO:0007669"/>
    <property type="project" value="UniProtKB-ARBA"/>
</dbReference>
<dbReference type="OrthoDB" id="10250354at2759"/>
<dbReference type="SMART" id="SM00271">
    <property type="entry name" value="DnaJ"/>
    <property type="match status" value="1"/>
</dbReference>
<reference evidence="3" key="1">
    <citation type="journal article" date="2022" name="Cell">
        <title>Repeat-based holocentromeres influence genome architecture and karyotype evolution.</title>
        <authorList>
            <person name="Hofstatter P.G."/>
            <person name="Thangavel G."/>
            <person name="Lux T."/>
            <person name="Neumann P."/>
            <person name="Vondrak T."/>
            <person name="Novak P."/>
            <person name="Zhang M."/>
            <person name="Costa L."/>
            <person name="Castellani M."/>
            <person name="Scott A."/>
            <person name="Toegelov H."/>
            <person name="Fuchs J."/>
            <person name="Mata-Sucre Y."/>
            <person name="Dias Y."/>
            <person name="Vanzela A.L.L."/>
            <person name="Huettel B."/>
            <person name="Almeida C.C.S."/>
            <person name="Simkova H."/>
            <person name="Souza G."/>
            <person name="Pedrosa-Harand A."/>
            <person name="Macas J."/>
            <person name="Mayer K.F.X."/>
            <person name="Houben A."/>
            <person name="Marques A."/>
        </authorList>
    </citation>
    <scope>NUCLEOTIDE SEQUENCE</scope>
    <source>
        <strain evidence="3">RhyBre1mFocal</strain>
    </source>
</reference>
<feature type="region of interest" description="Disordered" evidence="1">
    <location>
        <begin position="211"/>
        <end position="237"/>
    </location>
</feature>
<evidence type="ECO:0000313" key="3">
    <source>
        <dbReference type="EMBL" id="KAJ1698655.1"/>
    </source>
</evidence>
<dbReference type="Pfam" id="PF00226">
    <property type="entry name" value="DnaJ"/>
    <property type="match status" value="1"/>
</dbReference>
<keyword evidence="4" id="KW-1185">Reference proteome</keyword>
<proteinExistence type="predicted"/>
<evidence type="ECO:0000259" key="2">
    <source>
        <dbReference type="PROSITE" id="PS50076"/>
    </source>
</evidence>
<feature type="domain" description="J" evidence="2">
    <location>
        <begin position="19"/>
        <end position="90"/>
    </location>
</feature>
<evidence type="ECO:0000313" key="4">
    <source>
        <dbReference type="Proteomes" id="UP001151287"/>
    </source>
</evidence>
<name>A0A9Q0HUR3_9POAL</name>
<sequence length="237" mass="25480">MATGEEKSAGADAVAGQVDLYAVLGLKKECSEAELKDAYKKLALRWHPDRCTAAGNSKYIQEAKEKFQQIQGAYAVLSNSSKRFLYDVGAYDSDDEDHDGMGEFLGEMAQMMSQIKPDNKQESFEELQQLFVEMFQTDLGSGFCGSQLTVDVASSSSSSSSSPSPPPSFSSTFSFQFCNGGANGSNKRSCSDSNQAKPGFEMPKAATGTFCFGTSGMGNNKGRGSCNGKRRSGRKQQ</sequence>
<dbReference type="PROSITE" id="PS50076">
    <property type="entry name" value="DNAJ_2"/>
    <property type="match status" value="1"/>
</dbReference>
<dbReference type="CDD" id="cd06257">
    <property type="entry name" value="DnaJ"/>
    <property type="match status" value="1"/>
</dbReference>
<dbReference type="AlphaFoldDB" id="A0A9Q0HUR3"/>
<accession>A0A9Q0HUR3</accession>
<protein>
    <recommendedName>
        <fullName evidence="2">J domain-containing protein</fullName>
    </recommendedName>
</protein>
<dbReference type="InterPro" id="IPR036869">
    <property type="entry name" value="J_dom_sf"/>
</dbReference>
<dbReference type="EMBL" id="JAMQYH010000002">
    <property type="protein sequence ID" value="KAJ1698655.1"/>
    <property type="molecule type" value="Genomic_DNA"/>
</dbReference>
<comment type="caution">
    <text evidence="3">The sequence shown here is derived from an EMBL/GenBank/DDBJ whole genome shotgun (WGS) entry which is preliminary data.</text>
</comment>
<gene>
    <name evidence="3" type="ORF">LUZ63_007167</name>
</gene>
<dbReference type="InterPro" id="IPR001623">
    <property type="entry name" value="DnaJ_domain"/>
</dbReference>